<evidence type="ECO:0000313" key="1">
    <source>
        <dbReference type="EMBL" id="AFM54778.1"/>
    </source>
</evidence>
<organism evidence="1 2">
    <name type="scientific">Nonlabens phage P12024L</name>
    <dbReference type="NCBI Taxonomy" id="1168479"/>
    <lineage>
        <taxon>Viruses</taxon>
        <taxon>Duplodnaviria</taxon>
        <taxon>Heunggongvirae</taxon>
        <taxon>Uroviricota</taxon>
        <taxon>Caudoviricetes</taxon>
        <taxon>Inhavirus</taxon>
        <taxon>Inhavirus P12024L</taxon>
    </lineage>
</organism>
<evidence type="ECO:0000313" key="2">
    <source>
        <dbReference type="Proteomes" id="UP000002819"/>
    </source>
</evidence>
<dbReference type="RefSeq" id="YP_006560457.1">
    <property type="nucleotide sequence ID" value="NC_018272.1"/>
</dbReference>
<dbReference type="KEGG" id="vg:13405397"/>
<reference evidence="1 2" key="1">
    <citation type="journal article" date="2012" name="J. Virol.">
        <title>Complete Genome Sequences of Two Persicivirga Bacteriophages, P12024S and P12024L.</title>
        <authorList>
            <person name="Kang I."/>
            <person name="Jang H."/>
            <person name="Cho J.C."/>
        </authorList>
    </citation>
    <scope>NUCLEOTIDE SEQUENCE [LARGE SCALE GENOMIC DNA]</scope>
</reference>
<proteinExistence type="predicted"/>
<dbReference type="GeneID" id="13405397"/>
<gene>
    <name evidence="1" type="ORF">P12024L_58</name>
</gene>
<keyword evidence="2" id="KW-1185">Reference proteome</keyword>
<protein>
    <submittedName>
        <fullName evidence="1">Uncharacterized protein</fullName>
    </submittedName>
</protein>
<sequence length="55" mass="6315">MKDTTKDLLTELIRDKFDSIDLEQDYITHSGEWLIDAATDLGLTELAQDMQNDMP</sequence>
<dbReference type="OrthoDB" id="37011at10239"/>
<name>I6RTF7_9CAUD</name>
<dbReference type="EMBL" id="JQ823123">
    <property type="protein sequence ID" value="AFM54778.1"/>
    <property type="molecule type" value="Genomic_DNA"/>
</dbReference>
<dbReference type="Proteomes" id="UP000002819">
    <property type="component" value="Segment"/>
</dbReference>
<accession>I6RTF7</accession>